<dbReference type="GO" id="GO:0019693">
    <property type="term" value="P:ribose phosphate metabolic process"/>
    <property type="evidence" value="ECO:0007669"/>
    <property type="project" value="TreeGrafter"/>
</dbReference>
<keyword evidence="2 4" id="KW-0378">Hydrolase</keyword>
<keyword evidence="5" id="KW-1185">Reference proteome</keyword>
<evidence type="ECO:0000313" key="4">
    <source>
        <dbReference type="EMBL" id="MCU4751016.1"/>
    </source>
</evidence>
<evidence type="ECO:0000313" key="5">
    <source>
        <dbReference type="Proteomes" id="UP001321047"/>
    </source>
</evidence>
<comment type="cofactor">
    <cofactor evidence="1">
        <name>Mg(2+)</name>
        <dbReference type="ChEBI" id="CHEBI:18420"/>
    </cofactor>
</comment>
<evidence type="ECO:0000256" key="1">
    <source>
        <dbReference type="ARBA" id="ARBA00001946"/>
    </source>
</evidence>
<organism evidence="4 5">
    <name type="scientific">Natronosalvus hydrolyticus</name>
    <dbReference type="NCBI Taxonomy" id="2979988"/>
    <lineage>
        <taxon>Archaea</taxon>
        <taxon>Methanobacteriati</taxon>
        <taxon>Methanobacteriota</taxon>
        <taxon>Stenosarchaea group</taxon>
        <taxon>Halobacteria</taxon>
        <taxon>Halobacteriales</taxon>
        <taxon>Natrialbaceae</taxon>
        <taxon>Natronosalvus</taxon>
    </lineage>
</organism>
<gene>
    <name evidence="4" type="ORF">OB919_03310</name>
</gene>
<feature type="domain" description="Nudix hydrolase" evidence="3">
    <location>
        <begin position="43"/>
        <end position="173"/>
    </location>
</feature>
<dbReference type="InterPro" id="IPR015797">
    <property type="entry name" value="NUDIX_hydrolase-like_dom_sf"/>
</dbReference>
<sequence>MPADPLAWETLESDVAYTCPGFDIITQTVRLPDGERTDFDFLAEPPSVCILPFTDDGDVVCIEEWRQAVGRLNHGLPVGTTEPDDTNLETAARRELREETGHEATTFEPLVTVEPANGLADSVMHFFVARGCDPTGEQQLDADESIRVAPQPYDDLLEAVRAGEVRDGRTVLAVSHYELQET</sequence>
<protein>
    <submittedName>
        <fullName evidence="4">NUDIX hydrolase</fullName>
    </submittedName>
</protein>
<evidence type="ECO:0000256" key="2">
    <source>
        <dbReference type="ARBA" id="ARBA00022801"/>
    </source>
</evidence>
<comment type="caution">
    <text evidence="4">The sequence shown here is derived from an EMBL/GenBank/DDBJ whole genome shotgun (WGS) entry which is preliminary data.</text>
</comment>
<evidence type="ECO:0000259" key="3">
    <source>
        <dbReference type="PROSITE" id="PS51462"/>
    </source>
</evidence>
<dbReference type="GO" id="GO:0016787">
    <property type="term" value="F:hydrolase activity"/>
    <property type="evidence" value="ECO:0007669"/>
    <property type="project" value="UniProtKB-KW"/>
</dbReference>
<dbReference type="CDD" id="cd03424">
    <property type="entry name" value="NUDIX_ADPRase_Nudt5_UGPPase_Nudt14"/>
    <property type="match status" value="1"/>
</dbReference>
<dbReference type="PANTHER" id="PTHR11839:SF18">
    <property type="entry name" value="NUDIX HYDROLASE DOMAIN-CONTAINING PROTEIN"/>
    <property type="match status" value="1"/>
</dbReference>
<dbReference type="AlphaFoldDB" id="A0AAP3E554"/>
<dbReference type="Pfam" id="PF00293">
    <property type="entry name" value="NUDIX"/>
    <property type="match status" value="1"/>
</dbReference>
<dbReference type="RefSeq" id="WP_342806376.1">
    <property type="nucleotide sequence ID" value="NZ_JAOPJZ010000002.1"/>
</dbReference>
<name>A0AAP3E554_9EURY</name>
<dbReference type="Proteomes" id="UP001321047">
    <property type="component" value="Unassembled WGS sequence"/>
</dbReference>
<dbReference type="GO" id="GO:0006753">
    <property type="term" value="P:nucleoside phosphate metabolic process"/>
    <property type="evidence" value="ECO:0007669"/>
    <property type="project" value="TreeGrafter"/>
</dbReference>
<accession>A0AAP3E554</accession>
<reference evidence="4 5" key="1">
    <citation type="submission" date="2022-09" db="EMBL/GenBank/DDBJ databases">
        <title>Enrichment on poylsaccharides allowed isolation of novel metabolic and taxonomic groups of Haloarchaea.</title>
        <authorList>
            <person name="Sorokin D.Y."/>
            <person name="Elcheninov A.G."/>
            <person name="Khizhniak T.V."/>
            <person name="Kolganova T.V."/>
            <person name="Kublanov I.V."/>
        </authorList>
    </citation>
    <scope>NUCLEOTIDE SEQUENCE [LARGE SCALE GENOMIC DNA]</scope>
    <source>
        <strain evidence="4 5">AArc-curdl1</strain>
    </source>
</reference>
<dbReference type="Gene3D" id="3.90.79.10">
    <property type="entry name" value="Nucleoside Triphosphate Pyrophosphohydrolase"/>
    <property type="match status" value="1"/>
</dbReference>
<dbReference type="PROSITE" id="PS51462">
    <property type="entry name" value="NUDIX"/>
    <property type="match status" value="1"/>
</dbReference>
<dbReference type="PANTHER" id="PTHR11839">
    <property type="entry name" value="UDP/ADP-SUGAR PYROPHOSPHATASE"/>
    <property type="match status" value="1"/>
</dbReference>
<dbReference type="EMBL" id="JAOPJZ010000002">
    <property type="protein sequence ID" value="MCU4751016.1"/>
    <property type="molecule type" value="Genomic_DNA"/>
</dbReference>
<dbReference type="SUPFAM" id="SSF55811">
    <property type="entry name" value="Nudix"/>
    <property type="match status" value="1"/>
</dbReference>
<proteinExistence type="predicted"/>
<dbReference type="InterPro" id="IPR000086">
    <property type="entry name" value="NUDIX_hydrolase_dom"/>
</dbReference>